<evidence type="ECO:0000256" key="1">
    <source>
        <dbReference type="ARBA" id="ARBA00001282"/>
    </source>
</evidence>
<dbReference type="Pfam" id="PF01128">
    <property type="entry name" value="IspD"/>
    <property type="match status" value="1"/>
</dbReference>
<dbReference type="InterPro" id="IPR018294">
    <property type="entry name" value="ISPD_synthase_CS"/>
</dbReference>
<dbReference type="InterPro" id="IPR050088">
    <property type="entry name" value="IspD/TarI_cytidylyltransf_bact"/>
</dbReference>
<evidence type="ECO:0000313" key="8">
    <source>
        <dbReference type="EMBL" id="QDJ14111.1"/>
    </source>
</evidence>
<dbReference type="PROSITE" id="PS01295">
    <property type="entry name" value="ISPD"/>
    <property type="match status" value="1"/>
</dbReference>
<evidence type="ECO:0000256" key="2">
    <source>
        <dbReference type="ARBA" id="ARBA00004787"/>
    </source>
</evidence>
<dbReference type="InterPro" id="IPR029044">
    <property type="entry name" value="Nucleotide-diphossugar_trans"/>
</dbReference>
<dbReference type="HAMAP" id="MF_00108">
    <property type="entry name" value="IspD"/>
    <property type="match status" value="1"/>
</dbReference>
<evidence type="ECO:0000256" key="7">
    <source>
        <dbReference type="HAMAP-Rule" id="MF_00108"/>
    </source>
</evidence>
<dbReference type="GO" id="GO:0050518">
    <property type="term" value="F:2-C-methyl-D-erythritol 4-phosphate cytidylyltransferase activity"/>
    <property type="evidence" value="ECO:0007669"/>
    <property type="project" value="UniProtKB-UniRule"/>
</dbReference>
<dbReference type="InterPro" id="IPR034683">
    <property type="entry name" value="IspD/TarI"/>
</dbReference>
<feature type="site" description="Transition state stabilizer" evidence="7">
    <location>
        <position position="30"/>
    </location>
</feature>
<feature type="site" description="Transition state stabilizer" evidence="7">
    <location>
        <position position="37"/>
    </location>
</feature>
<dbReference type="EMBL" id="CP022011">
    <property type="protein sequence ID" value="QDJ14111.1"/>
    <property type="molecule type" value="Genomic_DNA"/>
</dbReference>
<dbReference type="NCBIfam" id="TIGR00453">
    <property type="entry name" value="ispD"/>
    <property type="match status" value="1"/>
</dbReference>
<name>A0A8E3MF19_9PAST</name>
<dbReference type="InterPro" id="IPR001228">
    <property type="entry name" value="IspD"/>
</dbReference>
<feature type="site" description="Positions MEP for the nucleophilic attack" evidence="7">
    <location>
        <position position="220"/>
    </location>
</feature>
<feature type="site" description="Positions MEP for the nucleophilic attack" evidence="7">
    <location>
        <position position="164"/>
    </location>
</feature>
<organism evidence="8 9">
    <name type="scientific">Mergibacter septicus</name>
    <dbReference type="NCBI Taxonomy" id="221402"/>
    <lineage>
        <taxon>Bacteria</taxon>
        <taxon>Pseudomonadati</taxon>
        <taxon>Pseudomonadota</taxon>
        <taxon>Gammaproteobacteria</taxon>
        <taxon>Pasteurellales</taxon>
        <taxon>Pasteurellaceae</taxon>
        <taxon>Mergibacter</taxon>
    </lineage>
</organism>
<dbReference type="FunFam" id="3.90.550.10:FF:000003">
    <property type="entry name" value="2-C-methyl-D-erythritol 4-phosphate cytidylyltransferase"/>
    <property type="match status" value="1"/>
</dbReference>
<dbReference type="AlphaFoldDB" id="A0A8E3MF19"/>
<gene>
    <name evidence="7" type="primary">ispD</name>
    <name evidence="8" type="ORF">CEP48_01135</name>
</gene>
<comment type="similarity">
    <text evidence="3 7">Belongs to the IspD/TarI cytidylyltransferase family. IspD subfamily.</text>
</comment>
<dbReference type="PANTHER" id="PTHR32125">
    <property type="entry name" value="2-C-METHYL-D-ERYTHRITOL 4-PHOSPHATE CYTIDYLYLTRANSFERASE, CHLOROPLASTIC"/>
    <property type="match status" value="1"/>
</dbReference>
<evidence type="ECO:0000313" key="9">
    <source>
        <dbReference type="Proteomes" id="UP000955338"/>
    </source>
</evidence>
<dbReference type="GO" id="GO:0019288">
    <property type="term" value="P:isopentenyl diphosphate biosynthetic process, methylerythritol 4-phosphate pathway"/>
    <property type="evidence" value="ECO:0007669"/>
    <property type="project" value="UniProtKB-UniRule"/>
</dbReference>
<dbReference type="RefSeq" id="WP_261919803.1">
    <property type="nucleotide sequence ID" value="NZ_CP022010.1"/>
</dbReference>
<evidence type="ECO:0000256" key="5">
    <source>
        <dbReference type="ARBA" id="ARBA00022695"/>
    </source>
</evidence>
<dbReference type="UniPathway" id="UPA00056">
    <property type="reaction ID" value="UER00093"/>
</dbReference>
<dbReference type="CDD" id="cd02516">
    <property type="entry name" value="CDP-ME_synthetase"/>
    <property type="match status" value="1"/>
</dbReference>
<keyword evidence="9" id="KW-1185">Reference proteome</keyword>
<dbReference type="EC" id="2.7.7.60" evidence="7"/>
<comment type="pathway">
    <text evidence="2 7">Isoprenoid biosynthesis; isopentenyl diphosphate biosynthesis via DXP pathway; isopentenyl diphosphate from 1-deoxy-D-xylulose 5-phosphate: step 2/6.</text>
</comment>
<sequence>MKLKTDFSCSTLSNLPKIIAIVPAAGIGSRMQANKPKQYLKIHNKTILEHTLEQLLNYPHIDTIILAVAKNDPYLSTLTLLPHSKIQVVLGGDSRADSVYNALQNVDEKAWVLVHDAARPCITHQDLDKLIKITNPSGAILATPVIDTLKRSNLTQKIVQTEDRNQLWHALTPQFFPAKLLKQALQQAKNQGLEITDDASAIEQYGLQPLLIVGRSDNIKITRPEDLALAEFYLTQQHRDKI</sequence>
<dbReference type="Gene3D" id="3.90.550.10">
    <property type="entry name" value="Spore Coat Polysaccharide Biosynthesis Protein SpsA, Chain A"/>
    <property type="match status" value="1"/>
</dbReference>
<evidence type="ECO:0000256" key="4">
    <source>
        <dbReference type="ARBA" id="ARBA00022679"/>
    </source>
</evidence>
<dbReference type="SUPFAM" id="SSF53448">
    <property type="entry name" value="Nucleotide-diphospho-sugar transferases"/>
    <property type="match status" value="1"/>
</dbReference>
<keyword evidence="5 7" id="KW-0548">Nucleotidyltransferase</keyword>
<comment type="function">
    <text evidence="7">Catalyzes the formation of 4-diphosphocytidyl-2-C-methyl-D-erythritol from CTP and 2-C-methyl-D-erythritol 4-phosphate (MEP).</text>
</comment>
<reference evidence="8" key="1">
    <citation type="submission" date="2017-06" db="EMBL/GenBank/DDBJ databases">
        <title>Genome sequencing of pathogenic and non-pathogenic strains within Bisgaard taxon 40.</title>
        <authorList>
            <person name="Ladner J.T."/>
            <person name="Lovett S.P."/>
            <person name="Koroleva G."/>
            <person name="Lorch J.M."/>
        </authorList>
    </citation>
    <scope>NUCLEOTIDE SEQUENCE</scope>
    <source>
        <strain evidence="8">27576-1-I1</strain>
    </source>
</reference>
<keyword evidence="4 7" id="KW-0808">Transferase</keyword>
<accession>A0A8E3MF19</accession>
<dbReference type="Proteomes" id="UP000955338">
    <property type="component" value="Chromosome"/>
</dbReference>
<dbReference type="PANTHER" id="PTHR32125:SF4">
    <property type="entry name" value="2-C-METHYL-D-ERYTHRITOL 4-PHOSPHATE CYTIDYLYLTRANSFERASE, CHLOROPLASTIC"/>
    <property type="match status" value="1"/>
</dbReference>
<keyword evidence="6 7" id="KW-0414">Isoprene biosynthesis</keyword>
<evidence type="ECO:0000256" key="3">
    <source>
        <dbReference type="ARBA" id="ARBA00009789"/>
    </source>
</evidence>
<proteinExistence type="inferred from homology"/>
<evidence type="ECO:0000256" key="6">
    <source>
        <dbReference type="ARBA" id="ARBA00023229"/>
    </source>
</evidence>
<comment type="catalytic activity">
    <reaction evidence="1 7">
        <text>2-C-methyl-D-erythritol 4-phosphate + CTP + H(+) = 4-CDP-2-C-methyl-D-erythritol + diphosphate</text>
        <dbReference type="Rhea" id="RHEA:13429"/>
        <dbReference type="ChEBI" id="CHEBI:15378"/>
        <dbReference type="ChEBI" id="CHEBI:33019"/>
        <dbReference type="ChEBI" id="CHEBI:37563"/>
        <dbReference type="ChEBI" id="CHEBI:57823"/>
        <dbReference type="ChEBI" id="CHEBI:58262"/>
        <dbReference type="EC" id="2.7.7.60"/>
    </reaction>
</comment>
<protein>
    <recommendedName>
        <fullName evidence="7">2-C-methyl-D-erythritol 4-phosphate cytidylyltransferase</fullName>
        <ecNumber evidence="7">2.7.7.60</ecNumber>
    </recommendedName>
    <alternativeName>
        <fullName evidence="7">4-diphosphocytidyl-2C-methyl-D-erythritol synthase</fullName>
    </alternativeName>
    <alternativeName>
        <fullName evidence="7">MEP cytidylyltransferase</fullName>
        <shortName evidence="7">MCT</shortName>
    </alternativeName>
</protein>